<protein>
    <submittedName>
        <fullName evidence="1">Uncharacterized protein</fullName>
    </submittedName>
</protein>
<keyword evidence="2" id="KW-1185">Reference proteome</keyword>
<gene>
    <name evidence="1" type="ORF">CPT_Seifer_042</name>
</gene>
<dbReference type="EMBL" id="MH817999">
    <property type="protein sequence ID" value="AYJ72824.1"/>
    <property type="molecule type" value="Genomic_DNA"/>
</dbReference>
<reference evidence="2" key="1">
    <citation type="submission" date="2018-08" db="EMBL/GenBank/DDBJ databases">
        <title>Complete Genome of Klebsiella pneumoniae Siphophage Seifer.</title>
        <authorList>
            <person name="Salazar A.J."/>
            <person name="Lessor L."/>
            <person name="O'Leary C.J."/>
            <person name="Gill J."/>
            <person name="Liu M."/>
        </authorList>
    </citation>
    <scope>NUCLEOTIDE SEQUENCE [LARGE SCALE GENOMIC DNA]</scope>
</reference>
<sequence length="99" mass="11037">MFKANKAVLPHHIQRRINEVQWDFMADKVADTVAAYGELAKAKGHERVNAVVTGQTTCLVDMVNAKTLVRVRVSCFMDEITINVQSNIGHPENFKGIKA</sequence>
<accession>A0A3B8DHX2</accession>
<name>A0A3B8DHX2_9CAUD</name>
<proteinExistence type="predicted"/>
<evidence type="ECO:0000313" key="2">
    <source>
        <dbReference type="Proteomes" id="UP000282620"/>
    </source>
</evidence>
<evidence type="ECO:0000313" key="1">
    <source>
        <dbReference type="EMBL" id="AYJ72824.1"/>
    </source>
</evidence>
<organism evidence="1 2">
    <name type="scientific">Klebsiella phage Seifer</name>
    <dbReference type="NCBI Taxonomy" id="2315475"/>
    <lineage>
        <taxon>Viruses</taxon>
        <taxon>Duplodnaviria</taxon>
        <taxon>Heunggongvirae</taxon>
        <taxon>Uroviricota</taxon>
        <taxon>Caudoviricetes</taxon>
        <taxon>Casjensviridae</taxon>
        <taxon>Yonseivirus</taxon>
        <taxon>Yonseivirus seifer</taxon>
    </lineage>
</organism>
<dbReference type="Proteomes" id="UP000282620">
    <property type="component" value="Segment"/>
</dbReference>